<dbReference type="GO" id="GO:0003723">
    <property type="term" value="F:RNA binding"/>
    <property type="evidence" value="ECO:0007669"/>
    <property type="project" value="UniProtKB-UniRule"/>
</dbReference>
<evidence type="ECO:0000256" key="3">
    <source>
        <dbReference type="ARBA" id="ARBA00004123"/>
    </source>
</evidence>
<keyword evidence="9" id="KW-0255">Endonuclease</keyword>
<dbReference type="InterPro" id="IPR014001">
    <property type="entry name" value="Helicase_ATP-bd"/>
</dbReference>
<dbReference type="InterPro" id="IPR003100">
    <property type="entry name" value="PAZ_dom"/>
</dbReference>
<dbReference type="SMART" id="SM00949">
    <property type="entry name" value="PAZ"/>
    <property type="match status" value="1"/>
</dbReference>
<evidence type="ECO:0000259" key="20">
    <source>
        <dbReference type="PROSITE" id="PS50142"/>
    </source>
</evidence>
<evidence type="ECO:0000313" key="26">
    <source>
        <dbReference type="Proteomes" id="UP000595140"/>
    </source>
</evidence>
<evidence type="ECO:0000256" key="4">
    <source>
        <dbReference type="ARBA" id="ARBA00004474"/>
    </source>
</evidence>
<evidence type="ECO:0000256" key="12">
    <source>
        <dbReference type="ARBA" id="ARBA00022840"/>
    </source>
</evidence>
<comment type="cofactor">
    <cofactor evidence="1">
        <name>Mn(2+)</name>
        <dbReference type="ChEBI" id="CHEBI:29035"/>
    </cofactor>
</comment>
<keyword evidence="15" id="KW-0943">RNA-mediated gene silencing</keyword>
<evidence type="ECO:0000259" key="23">
    <source>
        <dbReference type="PROSITE" id="PS51194"/>
    </source>
</evidence>
<proteinExistence type="inferred from homology"/>
<feature type="domain" description="Dicer dsRNA-binding fold" evidence="24">
    <location>
        <begin position="567"/>
        <end position="653"/>
    </location>
</feature>
<dbReference type="PROSITE" id="PS50142">
    <property type="entry name" value="RNASE_3_2"/>
    <property type="match status" value="2"/>
</dbReference>
<dbReference type="SMART" id="SM00490">
    <property type="entry name" value="HELICc"/>
    <property type="match status" value="1"/>
</dbReference>
<evidence type="ECO:0000256" key="19">
    <source>
        <dbReference type="PROSITE-ProRule" id="PRU00657"/>
    </source>
</evidence>
<reference evidence="25 26" key="1">
    <citation type="submission" date="2018-04" db="EMBL/GenBank/DDBJ databases">
        <authorList>
            <person name="Vogel A."/>
        </authorList>
    </citation>
    <scope>NUCLEOTIDE SEQUENCE [LARGE SCALE GENOMIC DNA]</scope>
</reference>
<keyword evidence="12" id="KW-0067">ATP-binding</keyword>
<dbReference type="InterPro" id="IPR036389">
    <property type="entry name" value="RNase_III_sf"/>
</dbReference>
<comment type="similarity">
    <text evidence="18 19">Belongs to the helicase family. Dicer subfamily.</text>
</comment>
<dbReference type="SMART" id="SM00487">
    <property type="entry name" value="DEXDc"/>
    <property type="match status" value="1"/>
</dbReference>
<feature type="domain" description="RNase III" evidence="20">
    <location>
        <begin position="999"/>
        <end position="1131"/>
    </location>
</feature>
<dbReference type="InterPro" id="IPR027417">
    <property type="entry name" value="P-loop_NTPase"/>
</dbReference>
<evidence type="ECO:0000259" key="24">
    <source>
        <dbReference type="PROSITE" id="PS51327"/>
    </source>
</evidence>
<dbReference type="Gene3D" id="1.10.1520.10">
    <property type="entry name" value="Ribonuclease III domain"/>
    <property type="match status" value="2"/>
</dbReference>
<dbReference type="PROSITE" id="PS50821">
    <property type="entry name" value="PAZ"/>
    <property type="match status" value="1"/>
</dbReference>
<keyword evidence="14 19" id="KW-0694">RNA-binding</keyword>
<dbReference type="CDD" id="cd00593">
    <property type="entry name" value="RIBOc"/>
    <property type="match status" value="2"/>
</dbReference>
<dbReference type="Gene3D" id="2.170.260.10">
    <property type="entry name" value="paz domain"/>
    <property type="match status" value="1"/>
</dbReference>
<sequence>MLNLSMKPVSKPAHDDQVQELMPGALPFARSYQLEALEKAMKQNTIVFLETGSGKTLIAIMLLRSFGHLIRKPSPYVAIFLVPTVVLVTQQGEAIKKHTDLKVGKYWGEMGVDFWDANIWNRQVELYEVLVMTPAILLVALRHSFLKIEMIKLLIFDECHNARGKHPYSCIMREFYHCQLESTNVELPRIFGMTASPIKAKGSSSGDDYWIEICALENLMNSKVYTCASDSVLAAYIPFPTSKVRTYHDIDVPSAMFGSLHNALHRLKDEREKYITEADLIEETAESVKKRLSKLLSMFLYCLTELGVFLAFKAAESLSCEDKDIFKWGTLSLHAETIIRGFSLDAAKILSAQMPNGAQYYVSNDLQACMDAGYLTSKVLSLVEILLDYRPLKDLRCIIFVERVITAIVLPSLLNEVLPKLTGWQTKYTAGNASRLQAQSRTIQNTIVDEFRKGMVNIIVATSILEEGLDVQSCNLVIRFDPSATVCSFIQSRGRARMQNSHFISLVRSGDKSTLDRVTNYLASGEIMRKESLSHASQPCSPLHRELYDEYSYKVEATGAVVNLRSSVSLLNLYCSRLPSDQYFAPSPRYDIDKDAKTCVLHLPKSCHIKKVEVQGDVKILKQLACLEACKQLHQVGALSDNLVPDIMEEKEHIQETGWVQYNDDQPRYHPPELIGCHDNDSETVFYCYLIELCQYSYKDIQLQNITLAVKMKLEFGDENVEKLTFELNIDGDVRVGQLFYVGQLTLTSEKIKSCRMFQVILLSALMHKDLNKLAEAMDRCCNIKGIIGFDYLILPSSGSSCGNPLVNWSVVDSVFPSGKHENNHTNCFPMHDCSPMHTKTGLVCSCRLKNSLICTPHNGTLYYITDILHNLNGNSSLEMRKGKSISFKYYFKERHDIDLLYDGEALLNGRFMPPVQNFLQRCGGTEKGKEPHHSSVELPPELCSVIMSPIPYDMLCSFTYVPSIMHRIESLLLAVNLKKMHMDHCTQNVNVPTSKILEATTSKKCLESFHLETLETLGDSFLKYAVGQQLFTTYQNAHEGLLSLKKEKMVSNAALCKLACDRNIPGFIRTEPFDPKTWAIPGDFCPDKNFVVEFTSPARKMYSMGHKNIKAKRVADAVEALIGAYVSTVGEVAALSFMAWLGLDIHYHMRVPIARNFPISAEKFVNIAYIEKLLKYKFCDPSLLVEALTHGSFMQSDIPRCYQRLEFIGDAVLDYVITVHLYYKHPGLTPGLLTDLRSCSVNNDCYALCAVKAGLHKQLLYFSTVLQKHITDTVERVEKLCVSSTFGWESEINFPKVLGDIIESLAGAILIDSGFNKDRVYGCIIPLLEPMVTPETLTLHPVRELYELCRSRNYIMKKPSVTVENGVTTLTMEVEDGNGSVMYRDSCTAPNKAAAKKLSCKNILKMLKKT</sequence>
<dbReference type="Pfam" id="PF00271">
    <property type="entry name" value="Helicase_C"/>
    <property type="match status" value="1"/>
</dbReference>
<evidence type="ECO:0000256" key="13">
    <source>
        <dbReference type="ARBA" id="ARBA00022842"/>
    </source>
</evidence>
<dbReference type="Pfam" id="PF02170">
    <property type="entry name" value="PAZ"/>
    <property type="match status" value="1"/>
</dbReference>
<evidence type="ECO:0000256" key="9">
    <source>
        <dbReference type="ARBA" id="ARBA00022759"/>
    </source>
</evidence>
<dbReference type="FunFam" id="1.10.1520.10:FF:000004">
    <property type="entry name" value="Endoribonuclease dicer-like 1"/>
    <property type="match status" value="1"/>
</dbReference>
<dbReference type="GO" id="GO:0005634">
    <property type="term" value="C:nucleus"/>
    <property type="evidence" value="ECO:0007669"/>
    <property type="project" value="UniProtKB-SubCell"/>
</dbReference>
<keyword evidence="8" id="KW-0547">Nucleotide-binding</keyword>
<keyword evidence="17" id="KW-0539">Nucleus</keyword>
<dbReference type="FunFam" id="3.40.50.300:FF:000705">
    <property type="entry name" value="Endoribonuclease dicer-like protein"/>
    <property type="match status" value="1"/>
</dbReference>
<dbReference type="PROSITE" id="PS51194">
    <property type="entry name" value="HELICASE_CTER"/>
    <property type="match status" value="1"/>
</dbReference>
<dbReference type="SUPFAM" id="SSF69065">
    <property type="entry name" value="RNase III domain-like"/>
    <property type="match status" value="2"/>
</dbReference>
<dbReference type="InterPro" id="IPR005034">
    <property type="entry name" value="Dicer_dimerisation"/>
</dbReference>
<dbReference type="OrthoDB" id="6513042at2759"/>
<evidence type="ECO:0000256" key="5">
    <source>
        <dbReference type="ARBA" id="ARBA00022722"/>
    </source>
</evidence>
<dbReference type="GO" id="GO:0046872">
    <property type="term" value="F:metal ion binding"/>
    <property type="evidence" value="ECO:0007669"/>
    <property type="project" value="UniProtKB-KW"/>
</dbReference>
<feature type="domain" description="PAZ" evidence="21">
    <location>
        <begin position="830"/>
        <end position="948"/>
    </location>
</feature>
<dbReference type="InterPro" id="IPR001650">
    <property type="entry name" value="Helicase_C-like"/>
</dbReference>
<dbReference type="Pfam" id="PF03368">
    <property type="entry name" value="Dicer_dimer"/>
    <property type="match status" value="1"/>
</dbReference>
<keyword evidence="11" id="KW-0347">Helicase</keyword>
<evidence type="ECO:0000256" key="8">
    <source>
        <dbReference type="ARBA" id="ARBA00022741"/>
    </source>
</evidence>
<dbReference type="GO" id="GO:0004386">
    <property type="term" value="F:helicase activity"/>
    <property type="evidence" value="ECO:0007669"/>
    <property type="project" value="UniProtKB-KW"/>
</dbReference>
<evidence type="ECO:0000259" key="22">
    <source>
        <dbReference type="PROSITE" id="PS51192"/>
    </source>
</evidence>
<dbReference type="Gene3D" id="3.30.160.380">
    <property type="entry name" value="Dicer dimerisation domain"/>
    <property type="match status" value="1"/>
</dbReference>
<evidence type="ECO:0000256" key="18">
    <source>
        <dbReference type="ARBA" id="ARBA00035116"/>
    </source>
</evidence>
<accession>A0A484L5N1</accession>
<dbReference type="CDD" id="cd18034">
    <property type="entry name" value="DEXHc_dicer"/>
    <property type="match status" value="1"/>
</dbReference>
<dbReference type="GO" id="GO:0010267">
    <property type="term" value="P:ta-siRNA processing"/>
    <property type="evidence" value="ECO:0007669"/>
    <property type="project" value="UniProtKB-ARBA"/>
</dbReference>
<dbReference type="FunFam" id="3.30.160.380:FF:000001">
    <property type="entry name" value="Endoribonuclease dicer-like 1"/>
    <property type="match status" value="1"/>
</dbReference>
<evidence type="ECO:0000256" key="11">
    <source>
        <dbReference type="ARBA" id="ARBA00022806"/>
    </source>
</evidence>
<dbReference type="Pfam" id="PF00636">
    <property type="entry name" value="Ribonuclease_3"/>
    <property type="match status" value="2"/>
</dbReference>
<dbReference type="EMBL" id="OOIL02001045">
    <property type="protein sequence ID" value="VFQ71598.1"/>
    <property type="molecule type" value="Genomic_DNA"/>
</dbReference>
<comment type="subcellular location">
    <subcellularLocation>
        <location evidence="3">Nucleus</location>
    </subcellularLocation>
    <subcellularLocation>
        <location evidence="4">Plastid</location>
    </subcellularLocation>
</comment>
<dbReference type="Pfam" id="PF00270">
    <property type="entry name" value="DEAD"/>
    <property type="match status" value="1"/>
</dbReference>
<dbReference type="GO" id="GO:0004525">
    <property type="term" value="F:ribonuclease III activity"/>
    <property type="evidence" value="ECO:0007669"/>
    <property type="project" value="InterPro"/>
</dbReference>
<dbReference type="InterPro" id="IPR038248">
    <property type="entry name" value="Dicer_dimer_sf"/>
</dbReference>
<keyword evidence="5" id="KW-0540">Nuclease</keyword>
<protein>
    <submittedName>
        <fullName evidence="25">Uncharacterized protein</fullName>
    </submittedName>
</protein>
<evidence type="ECO:0000313" key="25">
    <source>
        <dbReference type="EMBL" id="VFQ71598.1"/>
    </source>
</evidence>
<dbReference type="PANTHER" id="PTHR14950">
    <property type="entry name" value="DICER-RELATED"/>
    <property type="match status" value="1"/>
</dbReference>
<feature type="domain" description="RNase III" evidence="20">
    <location>
        <begin position="1168"/>
        <end position="1315"/>
    </location>
</feature>
<dbReference type="PANTHER" id="PTHR14950:SF70">
    <property type="entry name" value="ENDORIBONUCLEASE DICER HOMOLOG 2"/>
    <property type="match status" value="1"/>
</dbReference>
<dbReference type="Proteomes" id="UP000595140">
    <property type="component" value="Unassembled WGS sequence"/>
</dbReference>
<evidence type="ECO:0000256" key="16">
    <source>
        <dbReference type="ARBA" id="ARBA00023211"/>
    </source>
</evidence>
<dbReference type="InterPro" id="IPR011545">
    <property type="entry name" value="DEAD/DEAH_box_helicase_dom"/>
</dbReference>
<keyword evidence="6" id="KW-0479">Metal-binding</keyword>
<dbReference type="SMART" id="SM00535">
    <property type="entry name" value="RIBOc"/>
    <property type="match status" value="2"/>
</dbReference>
<evidence type="ECO:0000256" key="14">
    <source>
        <dbReference type="ARBA" id="ARBA00022884"/>
    </source>
</evidence>
<dbReference type="InterPro" id="IPR000999">
    <property type="entry name" value="RNase_III_dom"/>
</dbReference>
<feature type="domain" description="Helicase ATP-binding" evidence="22">
    <location>
        <begin position="36"/>
        <end position="201"/>
    </location>
</feature>
<dbReference type="Gene3D" id="3.40.50.300">
    <property type="entry name" value="P-loop containing nucleotide triphosphate hydrolases"/>
    <property type="match status" value="2"/>
</dbReference>
<dbReference type="SUPFAM" id="SSF101690">
    <property type="entry name" value="PAZ domain"/>
    <property type="match status" value="1"/>
</dbReference>
<evidence type="ECO:0000256" key="10">
    <source>
        <dbReference type="ARBA" id="ARBA00022801"/>
    </source>
</evidence>
<organism evidence="25 26">
    <name type="scientific">Cuscuta campestris</name>
    <dbReference type="NCBI Taxonomy" id="132261"/>
    <lineage>
        <taxon>Eukaryota</taxon>
        <taxon>Viridiplantae</taxon>
        <taxon>Streptophyta</taxon>
        <taxon>Embryophyta</taxon>
        <taxon>Tracheophyta</taxon>
        <taxon>Spermatophyta</taxon>
        <taxon>Magnoliopsida</taxon>
        <taxon>eudicotyledons</taxon>
        <taxon>Gunneridae</taxon>
        <taxon>Pentapetalae</taxon>
        <taxon>asterids</taxon>
        <taxon>lamiids</taxon>
        <taxon>Solanales</taxon>
        <taxon>Convolvulaceae</taxon>
        <taxon>Cuscuteae</taxon>
        <taxon>Cuscuta</taxon>
        <taxon>Cuscuta subgen. Grammica</taxon>
        <taxon>Cuscuta sect. Cleistogrammica</taxon>
    </lineage>
</organism>
<dbReference type="FunFam" id="3.40.50.300:FF:000420">
    <property type="entry name" value="Endoribonuclease dicer-like 1"/>
    <property type="match status" value="1"/>
</dbReference>
<keyword evidence="13" id="KW-0460">Magnesium</keyword>
<keyword evidence="26" id="KW-1185">Reference proteome</keyword>
<gene>
    <name evidence="25" type="ORF">CCAM_LOCUS13374</name>
</gene>
<keyword evidence="7" id="KW-0677">Repeat</keyword>
<evidence type="ECO:0000256" key="7">
    <source>
        <dbReference type="ARBA" id="ARBA00022737"/>
    </source>
</evidence>
<evidence type="ECO:0000256" key="6">
    <source>
        <dbReference type="ARBA" id="ARBA00022723"/>
    </source>
</evidence>
<name>A0A484L5N1_9ASTE</name>
<dbReference type="GO" id="GO:0005524">
    <property type="term" value="F:ATP binding"/>
    <property type="evidence" value="ECO:0007669"/>
    <property type="project" value="UniProtKB-KW"/>
</dbReference>
<dbReference type="SUPFAM" id="SSF52540">
    <property type="entry name" value="P-loop containing nucleoside triphosphate hydrolases"/>
    <property type="match status" value="1"/>
</dbReference>
<dbReference type="GO" id="GO:0009536">
    <property type="term" value="C:plastid"/>
    <property type="evidence" value="ECO:0007669"/>
    <property type="project" value="UniProtKB-SubCell"/>
</dbReference>
<keyword evidence="10" id="KW-0378">Hydrolase</keyword>
<evidence type="ECO:0000259" key="21">
    <source>
        <dbReference type="PROSITE" id="PS50821"/>
    </source>
</evidence>
<evidence type="ECO:0000256" key="15">
    <source>
        <dbReference type="ARBA" id="ARBA00023158"/>
    </source>
</evidence>
<dbReference type="PROSITE" id="PS51327">
    <property type="entry name" value="DICER_DSRBF"/>
    <property type="match status" value="1"/>
</dbReference>
<keyword evidence="16" id="KW-0464">Manganese</keyword>
<comment type="cofactor">
    <cofactor evidence="2">
        <name>Mg(2+)</name>
        <dbReference type="ChEBI" id="CHEBI:18420"/>
    </cofactor>
</comment>
<evidence type="ECO:0000256" key="1">
    <source>
        <dbReference type="ARBA" id="ARBA00001936"/>
    </source>
</evidence>
<evidence type="ECO:0000256" key="2">
    <source>
        <dbReference type="ARBA" id="ARBA00001946"/>
    </source>
</evidence>
<dbReference type="InterPro" id="IPR036085">
    <property type="entry name" value="PAZ_dom_sf"/>
</dbReference>
<evidence type="ECO:0000256" key="17">
    <source>
        <dbReference type="ARBA" id="ARBA00023242"/>
    </source>
</evidence>
<dbReference type="PROSITE" id="PS51192">
    <property type="entry name" value="HELICASE_ATP_BIND_1"/>
    <property type="match status" value="1"/>
</dbReference>
<feature type="domain" description="Helicase C-terminal" evidence="23">
    <location>
        <begin position="381"/>
        <end position="548"/>
    </location>
</feature>